<keyword evidence="9" id="KW-1185">Reference proteome</keyword>
<dbReference type="PANTHER" id="PTHR32044:SF80">
    <property type="entry name" value="XYLOGLUCAN GLYCOSYLTRANSFERASE 2-RELATED"/>
    <property type="match status" value="1"/>
</dbReference>
<evidence type="ECO:0000256" key="5">
    <source>
        <dbReference type="ARBA" id="ARBA00023136"/>
    </source>
</evidence>
<proteinExistence type="predicted"/>
<keyword evidence="2" id="KW-0808">Transferase</keyword>
<feature type="transmembrane region" description="Helical" evidence="6">
    <location>
        <begin position="398"/>
        <end position="417"/>
    </location>
</feature>
<evidence type="ECO:0000256" key="3">
    <source>
        <dbReference type="ARBA" id="ARBA00022692"/>
    </source>
</evidence>
<dbReference type="Pfam" id="PF13632">
    <property type="entry name" value="Glyco_trans_2_3"/>
    <property type="match status" value="1"/>
</dbReference>
<feature type="transmembrane region" description="Helical" evidence="6">
    <location>
        <begin position="448"/>
        <end position="468"/>
    </location>
</feature>
<dbReference type="InterPro" id="IPR029044">
    <property type="entry name" value="Nucleotide-diphossugar_trans"/>
</dbReference>
<comment type="caution">
    <text evidence="8">The sequence shown here is derived from an EMBL/GenBank/DDBJ whole genome shotgun (WGS) entry which is preliminary data.</text>
</comment>
<comment type="subcellular location">
    <subcellularLocation>
        <location evidence="1">Golgi apparatus membrane</location>
        <topology evidence="1">Multi-pass membrane protein</topology>
    </subcellularLocation>
</comment>
<evidence type="ECO:0000256" key="6">
    <source>
        <dbReference type="SAM" id="Phobius"/>
    </source>
</evidence>
<dbReference type="Proteomes" id="UP001267426">
    <property type="component" value="Unassembled WGS sequence"/>
</dbReference>
<evidence type="ECO:0000256" key="1">
    <source>
        <dbReference type="ARBA" id="ARBA00004653"/>
    </source>
</evidence>
<evidence type="ECO:0000313" key="9">
    <source>
        <dbReference type="Proteomes" id="UP001267426"/>
    </source>
</evidence>
<evidence type="ECO:0000256" key="2">
    <source>
        <dbReference type="ARBA" id="ARBA00022679"/>
    </source>
</evidence>
<accession>A0ABU3BTM0</accession>
<evidence type="ECO:0000313" key="8">
    <source>
        <dbReference type="EMBL" id="MDT0632634.1"/>
    </source>
</evidence>
<evidence type="ECO:0000259" key="7">
    <source>
        <dbReference type="Pfam" id="PF13632"/>
    </source>
</evidence>
<name>A0ABU3BTM0_9BACT</name>
<organism evidence="8 9">
    <name type="scientific">Rubrivirga litoralis</name>
    <dbReference type="NCBI Taxonomy" id="3075598"/>
    <lineage>
        <taxon>Bacteria</taxon>
        <taxon>Pseudomonadati</taxon>
        <taxon>Rhodothermota</taxon>
        <taxon>Rhodothermia</taxon>
        <taxon>Rhodothermales</taxon>
        <taxon>Rubricoccaceae</taxon>
        <taxon>Rubrivirga</taxon>
    </lineage>
</organism>
<feature type="transmembrane region" description="Helical" evidence="6">
    <location>
        <begin position="338"/>
        <end position="356"/>
    </location>
</feature>
<feature type="domain" description="Glycosyltransferase 2-like" evidence="7">
    <location>
        <begin position="163"/>
        <end position="352"/>
    </location>
</feature>
<protein>
    <submittedName>
        <fullName evidence="8">Glycosyltransferase family 2 protein</fullName>
    </submittedName>
</protein>
<sequence length="507" mass="51969">MSGAAPALDALAVAAVAVYALATFVLTGLGLHAGALAVVRLLRPPRPLPHAPDGPWPLVVVQVPVYDEPPALVARALDAALALEARGPVEVQLLDDSPRAGRLANAALCAERRGRAARRGATLRHLSRDARDGFKAGALAAGLHAAPPEASARGAGRLAAVFDVDFRPAPDALLRLVPALLADPDLAFVQAGWAHPEADDTALGRVQAAVLDLHFAVEQAGRDRAGLPVTFNGTAGVWRVAAIESAGGWQGDTLAEDLDLALRAQAAGWRARLVETVRVSADLPPTVAAWRRQQARWAKGLAEVGRKSAGAVWRSGLSVAARAEATAMPALSLSLPSLLVVAVLHPVVALAGAAGVGPASVYVALGAGWAGLAGLLLAHVVAQRALYPDAWVGRLRRLPLVLVAPLALVVPAARAVLEAARGRRTPFERTLKTSRPAPLPAWEGGAEAALAVYSVLGFVALLAVGAWAGAAFQGLLAAGFAGATLALWGAGRAAEAPAIDDVRRVAA</sequence>
<dbReference type="RefSeq" id="WP_311664707.1">
    <property type="nucleotide sequence ID" value="NZ_JAVRHT010000033.1"/>
</dbReference>
<feature type="transmembrane region" description="Helical" evidence="6">
    <location>
        <begin position="362"/>
        <end position="386"/>
    </location>
</feature>
<gene>
    <name evidence="8" type="ORF">RM540_12810</name>
</gene>
<dbReference type="PANTHER" id="PTHR32044">
    <property type="entry name" value="GLUCOMANNAN 4-BETA-MANNOSYLTRANSFERASE 9"/>
    <property type="match status" value="1"/>
</dbReference>
<reference evidence="8 9" key="1">
    <citation type="submission" date="2023-09" db="EMBL/GenBank/DDBJ databases">
        <authorList>
            <person name="Rey-Velasco X."/>
        </authorList>
    </citation>
    <scope>NUCLEOTIDE SEQUENCE [LARGE SCALE GENOMIC DNA]</scope>
    <source>
        <strain evidence="8 9">F394</strain>
    </source>
</reference>
<dbReference type="EMBL" id="JAVRHT010000033">
    <property type="protein sequence ID" value="MDT0632634.1"/>
    <property type="molecule type" value="Genomic_DNA"/>
</dbReference>
<evidence type="ECO:0000256" key="4">
    <source>
        <dbReference type="ARBA" id="ARBA00022989"/>
    </source>
</evidence>
<keyword evidence="3 6" id="KW-0812">Transmembrane</keyword>
<dbReference type="Gene3D" id="3.90.550.10">
    <property type="entry name" value="Spore Coat Polysaccharide Biosynthesis Protein SpsA, Chain A"/>
    <property type="match status" value="1"/>
</dbReference>
<feature type="transmembrane region" description="Helical" evidence="6">
    <location>
        <begin position="12"/>
        <end position="39"/>
    </location>
</feature>
<keyword evidence="4 6" id="KW-1133">Transmembrane helix</keyword>
<dbReference type="InterPro" id="IPR001173">
    <property type="entry name" value="Glyco_trans_2-like"/>
</dbReference>
<dbReference type="SUPFAM" id="SSF53448">
    <property type="entry name" value="Nucleotide-diphospho-sugar transferases"/>
    <property type="match status" value="1"/>
</dbReference>
<keyword evidence="5 6" id="KW-0472">Membrane</keyword>